<evidence type="ECO:0000313" key="4">
    <source>
        <dbReference type="Proteomes" id="UP000230069"/>
    </source>
</evidence>
<dbReference type="InterPro" id="IPR044741">
    <property type="entry name" value="NsLTP-like"/>
</dbReference>
<feature type="signal peptide" evidence="1">
    <location>
        <begin position="1"/>
        <end position="20"/>
    </location>
</feature>
<reference evidence="3 4" key="1">
    <citation type="submission" date="2017-09" db="EMBL/GenBank/DDBJ databases">
        <title>WGS assembly of Aquilegia coerulea Goldsmith.</title>
        <authorList>
            <person name="Hodges S."/>
            <person name="Kramer E."/>
            <person name="Nordborg M."/>
            <person name="Tomkins J."/>
            <person name="Borevitz J."/>
            <person name="Derieg N."/>
            <person name="Yan J."/>
            <person name="Mihaltcheva S."/>
            <person name="Hayes R.D."/>
            <person name="Rokhsar D."/>
        </authorList>
    </citation>
    <scope>NUCLEOTIDE SEQUENCE [LARGE SCALE GENOMIC DNA]</scope>
    <source>
        <strain evidence="4">cv. Goldsmith</strain>
    </source>
</reference>
<dbReference type="PANTHER" id="PTHR33286">
    <property type="entry name" value="BIFUNCTIONAL INHIBITOR/LIPID-TRANSFER PROTEIN/SEED STORAGE 2S ALBUMIN SUPERFAMILY PROTEIN"/>
    <property type="match status" value="1"/>
</dbReference>
<dbReference type="CDD" id="cd04660">
    <property type="entry name" value="nsLTP_like"/>
    <property type="match status" value="1"/>
</dbReference>
<dbReference type="Proteomes" id="UP000230069">
    <property type="component" value="Unassembled WGS sequence"/>
</dbReference>
<dbReference type="AlphaFoldDB" id="A0A2G5DXN7"/>
<dbReference type="OrthoDB" id="653734at2759"/>
<keyword evidence="1" id="KW-0732">Signal</keyword>
<dbReference type="InterPro" id="IPR036312">
    <property type="entry name" value="Bifun_inhib/LTP/seed_sf"/>
</dbReference>
<evidence type="ECO:0000259" key="2">
    <source>
        <dbReference type="SMART" id="SM00499"/>
    </source>
</evidence>
<evidence type="ECO:0000313" key="3">
    <source>
        <dbReference type="EMBL" id="PIA48268.1"/>
    </source>
</evidence>
<name>A0A2G5DXN7_AQUCA</name>
<dbReference type="InParanoid" id="A0A2G5DXN7"/>
<dbReference type="Pfam" id="PF14368">
    <property type="entry name" value="LTP_2"/>
    <property type="match status" value="1"/>
</dbReference>
<feature type="chain" id="PRO_5013767763" description="Bifunctional inhibitor/plant lipid transfer protein/seed storage helical domain-containing protein" evidence="1">
    <location>
        <begin position="21"/>
        <end position="104"/>
    </location>
</feature>
<gene>
    <name evidence="3" type="ORF">AQUCO_01400688v1</name>
</gene>
<feature type="domain" description="Bifunctional inhibitor/plant lipid transfer protein/seed storage helical" evidence="2">
    <location>
        <begin position="35"/>
        <end position="98"/>
    </location>
</feature>
<dbReference type="SMART" id="SM00499">
    <property type="entry name" value="AAI"/>
    <property type="match status" value="1"/>
</dbReference>
<dbReference type="EMBL" id="KZ305031">
    <property type="protein sequence ID" value="PIA48268.1"/>
    <property type="molecule type" value="Genomic_DNA"/>
</dbReference>
<dbReference type="STRING" id="218851.A0A2G5DXN7"/>
<evidence type="ECO:0000256" key="1">
    <source>
        <dbReference type="SAM" id="SignalP"/>
    </source>
</evidence>
<sequence>MAMVAIAMVGFFISNNQVLGQPGCSGDFGLLVEPCWNFVSKQGPMVRPSQECCSSVRSVNVGCVCKYMTDKDERVLSMQKIVYVAGFCGRPLAHGSRCGSYRVP</sequence>
<organism evidence="3 4">
    <name type="scientific">Aquilegia coerulea</name>
    <name type="common">Rocky mountain columbine</name>
    <dbReference type="NCBI Taxonomy" id="218851"/>
    <lineage>
        <taxon>Eukaryota</taxon>
        <taxon>Viridiplantae</taxon>
        <taxon>Streptophyta</taxon>
        <taxon>Embryophyta</taxon>
        <taxon>Tracheophyta</taxon>
        <taxon>Spermatophyta</taxon>
        <taxon>Magnoliopsida</taxon>
        <taxon>Ranunculales</taxon>
        <taxon>Ranunculaceae</taxon>
        <taxon>Thalictroideae</taxon>
        <taxon>Aquilegia</taxon>
    </lineage>
</organism>
<dbReference type="PANTHER" id="PTHR33286:SF54">
    <property type="entry name" value="BIFUNCTIONAL INHIBITOR_LIPID-TRANSFER PROTEIN_SEED STORAGE 2S ALBUMIN SUPERFAMILY PROTEIN"/>
    <property type="match status" value="1"/>
</dbReference>
<accession>A0A2G5DXN7</accession>
<dbReference type="SUPFAM" id="SSF47699">
    <property type="entry name" value="Bifunctional inhibitor/lipid-transfer protein/seed storage 2S albumin"/>
    <property type="match status" value="1"/>
</dbReference>
<proteinExistence type="predicted"/>
<protein>
    <recommendedName>
        <fullName evidence="2">Bifunctional inhibitor/plant lipid transfer protein/seed storage helical domain-containing protein</fullName>
    </recommendedName>
</protein>
<keyword evidence="4" id="KW-1185">Reference proteome</keyword>
<dbReference type="InterPro" id="IPR016140">
    <property type="entry name" value="Bifunc_inhib/LTP/seed_store"/>
</dbReference>
<dbReference type="Gene3D" id="1.10.110.10">
    <property type="entry name" value="Plant lipid-transfer and hydrophobic proteins"/>
    <property type="match status" value="1"/>
</dbReference>